<dbReference type="PANTHER" id="PTHR43471">
    <property type="entry name" value="ABC TRANSPORTER PERMEASE"/>
    <property type="match status" value="1"/>
</dbReference>
<keyword evidence="2 5" id="KW-0812">Transmembrane</keyword>
<evidence type="ECO:0000256" key="3">
    <source>
        <dbReference type="ARBA" id="ARBA00022989"/>
    </source>
</evidence>
<reference evidence="8" key="1">
    <citation type="submission" date="2016-10" db="EMBL/GenBank/DDBJ databases">
        <title>Frankia sp. NRRL B-16386 Genome sequencing.</title>
        <authorList>
            <person name="Ghodhbane-Gtari F."/>
            <person name="Swanson E."/>
            <person name="Gueddou A."/>
            <person name="Hezbri K."/>
            <person name="Ktari K."/>
            <person name="Nouioui I."/>
            <person name="Morris K."/>
            <person name="Simpson S."/>
            <person name="Abebe-Akele F."/>
            <person name="Thomas K."/>
            <person name="Gtari M."/>
            <person name="Tisa L.S."/>
        </authorList>
    </citation>
    <scope>NUCLEOTIDE SEQUENCE [LARGE SCALE GENOMIC DNA]</scope>
    <source>
        <strain evidence="8">NRRL B-16386</strain>
    </source>
</reference>
<dbReference type="InterPro" id="IPR013525">
    <property type="entry name" value="ABC2_TM"/>
</dbReference>
<keyword evidence="3 5" id="KW-1133">Transmembrane helix</keyword>
<evidence type="ECO:0000256" key="5">
    <source>
        <dbReference type="SAM" id="Phobius"/>
    </source>
</evidence>
<accession>A0A1V2IKG0</accession>
<evidence type="ECO:0000256" key="2">
    <source>
        <dbReference type="ARBA" id="ARBA00022692"/>
    </source>
</evidence>
<dbReference type="Proteomes" id="UP000188929">
    <property type="component" value="Unassembled WGS sequence"/>
</dbReference>
<feature type="transmembrane region" description="Helical" evidence="5">
    <location>
        <begin position="220"/>
        <end position="237"/>
    </location>
</feature>
<dbReference type="STRING" id="1834516.BL253_03405"/>
<dbReference type="GO" id="GO:0016020">
    <property type="term" value="C:membrane"/>
    <property type="evidence" value="ECO:0007669"/>
    <property type="project" value="UniProtKB-SubCell"/>
</dbReference>
<protein>
    <submittedName>
        <fullName evidence="7">ABC transporter permease</fullName>
    </submittedName>
</protein>
<proteinExistence type="predicted"/>
<evidence type="ECO:0000259" key="6">
    <source>
        <dbReference type="Pfam" id="PF12698"/>
    </source>
</evidence>
<feature type="transmembrane region" description="Helical" evidence="5">
    <location>
        <begin position="349"/>
        <end position="371"/>
    </location>
</feature>
<keyword evidence="8" id="KW-1185">Reference proteome</keyword>
<dbReference type="EMBL" id="MOMC01000008">
    <property type="protein sequence ID" value="ONH32946.1"/>
    <property type="molecule type" value="Genomic_DNA"/>
</dbReference>
<evidence type="ECO:0000256" key="1">
    <source>
        <dbReference type="ARBA" id="ARBA00004141"/>
    </source>
</evidence>
<comment type="caution">
    <text evidence="7">The sequence shown here is derived from an EMBL/GenBank/DDBJ whole genome shotgun (WGS) entry which is preliminary data.</text>
</comment>
<evidence type="ECO:0000256" key="4">
    <source>
        <dbReference type="ARBA" id="ARBA00023136"/>
    </source>
</evidence>
<dbReference type="PANTHER" id="PTHR43471:SF1">
    <property type="entry name" value="ABC TRANSPORTER PERMEASE PROTEIN NOSY-RELATED"/>
    <property type="match status" value="1"/>
</dbReference>
<keyword evidence="4 5" id="KW-0472">Membrane</keyword>
<sequence>MRSRRVLWLVVRREVSTRLRSKAFRIMTPLLVVVLAAGISVTALFGGSSPSTVGFLPQDARYGAALTAVGDAAGVDVRAVTVADAAEAERQVRDGKLDAAVTASGPDGFRVIVRHTLDDQGRGLLTAVARQQALDAQVVALGGDLGRVDSAVAAAGVDVVALEAPKERDNARIGLGAVTGVLIYLSLLIFGPVVAQGVVEEKSSRVVELLLGTVRPWQLMAGKVIGIGIIGLIQMALYAAVGVPLAVATGVLSLSLVTALASAGWSLVWYLLGFALYALLFAAAGSLVSRQEDASAVTMPLIMIIIIPYVIGISVLPGDPGSGLLRVLSLIPLSAPLIMPMLIAAGTAAAWQIALGTALTVATIIGLVPLTGRIYAGAVKRTGTRVRLVDALRSR</sequence>
<evidence type="ECO:0000313" key="8">
    <source>
        <dbReference type="Proteomes" id="UP000188929"/>
    </source>
</evidence>
<feature type="transmembrane region" description="Helical" evidence="5">
    <location>
        <begin position="294"/>
        <end position="316"/>
    </location>
</feature>
<dbReference type="AlphaFoldDB" id="A0A1V2IKG0"/>
<dbReference type="Pfam" id="PF12698">
    <property type="entry name" value="ABC2_membrane_3"/>
    <property type="match status" value="1"/>
</dbReference>
<feature type="domain" description="ABC-2 type transporter transmembrane" evidence="6">
    <location>
        <begin position="23"/>
        <end position="368"/>
    </location>
</feature>
<gene>
    <name evidence="7" type="ORF">BL253_03405</name>
</gene>
<evidence type="ECO:0000313" key="7">
    <source>
        <dbReference type="EMBL" id="ONH32946.1"/>
    </source>
</evidence>
<feature type="transmembrane region" description="Helical" evidence="5">
    <location>
        <begin position="268"/>
        <end position="288"/>
    </location>
</feature>
<feature type="transmembrane region" description="Helical" evidence="5">
    <location>
        <begin position="173"/>
        <end position="199"/>
    </location>
</feature>
<name>A0A1V2IKG0_9ACTN</name>
<dbReference type="GO" id="GO:0140359">
    <property type="term" value="F:ABC-type transporter activity"/>
    <property type="evidence" value="ECO:0007669"/>
    <property type="project" value="InterPro"/>
</dbReference>
<comment type="subcellular location">
    <subcellularLocation>
        <location evidence="1">Membrane</location>
        <topology evidence="1">Multi-pass membrane protein</topology>
    </subcellularLocation>
</comment>
<organism evidence="7 8">
    <name type="scientific">Pseudofrankia asymbiotica</name>
    <dbReference type="NCBI Taxonomy" id="1834516"/>
    <lineage>
        <taxon>Bacteria</taxon>
        <taxon>Bacillati</taxon>
        <taxon>Actinomycetota</taxon>
        <taxon>Actinomycetes</taxon>
        <taxon>Frankiales</taxon>
        <taxon>Frankiaceae</taxon>
        <taxon>Pseudofrankia</taxon>
    </lineage>
</organism>